<reference evidence="5" key="1">
    <citation type="submission" date="2020-07" db="EMBL/GenBank/DDBJ databases">
        <title>Huge and variable diversity of episymbiotic CPR bacteria and DPANN archaea in groundwater ecosystems.</title>
        <authorList>
            <person name="He C.Y."/>
            <person name="Keren R."/>
            <person name="Whittaker M."/>
            <person name="Farag I.F."/>
            <person name="Doudna J."/>
            <person name="Cate J.H.D."/>
            <person name="Banfield J.F."/>
        </authorList>
    </citation>
    <scope>NUCLEOTIDE SEQUENCE</scope>
    <source>
        <strain evidence="5">NC_groundwater_1370_Ag_S-0.2um_69_93</strain>
    </source>
</reference>
<feature type="compositionally biased region" description="Low complexity" evidence="3">
    <location>
        <begin position="125"/>
        <end position="140"/>
    </location>
</feature>
<dbReference type="EMBL" id="JACQRX010000172">
    <property type="protein sequence ID" value="MBI4251583.1"/>
    <property type="molecule type" value="Genomic_DNA"/>
</dbReference>
<feature type="compositionally biased region" description="Basic and acidic residues" evidence="3">
    <location>
        <begin position="359"/>
        <end position="368"/>
    </location>
</feature>
<dbReference type="AlphaFoldDB" id="A0A932ZTY0"/>
<evidence type="ECO:0000259" key="4">
    <source>
        <dbReference type="PROSITE" id="PS50110"/>
    </source>
</evidence>
<feature type="region of interest" description="Disordered" evidence="3">
    <location>
        <begin position="282"/>
        <end position="368"/>
    </location>
</feature>
<feature type="region of interest" description="Disordered" evidence="3">
    <location>
        <begin position="125"/>
        <end position="251"/>
    </location>
</feature>
<dbReference type="Proteomes" id="UP000752292">
    <property type="component" value="Unassembled WGS sequence"/>
</dbReference>
<dbReference type="PANTHER" id="PTHR44591:SF3">
    <property type="entry name" value="RESPONSE REGULATORY DOMAIN-CONTAINING PROTEIN"/>
    <property type="match status" value="1"/>
</dbReference>
<dbReference type="PANTHER" id="PTHR44591">
    <property type="entry name" value="STRESS RESPONSE REGULATOR PROTEIN 1"/>
    <property type="match status" value="1"/>
</dbReference>
<evidence type="ECO:0000256" key="2">
    <source>
        <dbReference type="PROSITE-ProRule" id="PRU00169"/>
    </source>
</evidence>
<accession>A0A932ZTY0</accession>
<evidence type="ECO:0000256" key="3">
    <source>
        <dbReference type="SAM" id="MobiDB-lite"/>
    </source>
</evidence>
<comment type="caution">
    <text evidence="2">Lacks conserved residue(s) required for the propagation of feature annotation.</text>
</comment>
<evidence type="ECO:0000313" key="6">
    <source>
        <dbReference type="Proteomes" id="UP000752292"/>
    </source>
</evidence>
<keyword evidence="1" id="KW-0597">Phosphoprotein</keyword>
<dbReference type="Gene3D" id="3.40.50.2300">
    <property type="match status" value="1"/>
</dbReference>
<gene>
    <name evidence="5" type="ORF">HY618_03905</name>
</gene>
<feature type="compositionally biased region" description="Low complexity" evidence="3">
    <location>
        <begin position="380"/>
        <end position="397"/>
    </location>
</feature>
<proteinExistence type="predicted"/>
<dbReference type="CDD" id="cd00156">
    <property type="entry name" value="REC"/>
    <property type="match status" value="1"/>
</dbReference>
<dbReference type="Pfam" id="PF00072">
    <property type="entry name" value="Response_reg"/>
    <property type="match status" value="1"/>
</dbReference>
<dbReference type="InterPro" id="IPR001789">
    <property type="entry name" value="Sig_transdc_resp-reg_receiver"/>
</dbReference>
<feature type="compositionally biased region" description="Pro residues" evidence="3">
    <location>
        <begin position="227"/>
        <end position="237"/>
    </location>
</feature>
<sequence>MANQLLLVDDSPLIHRVVELTFEGYDFSIRAADTPEQALALARSLKPDIIVASAEMKGAGGAEICRRLRQEEELGEVPVLLLTSAKSRMSEDEARQAGAAGVLVKPFEPERLLAEVGRALARGGSEAGAAAGGPPVAAASAGGGTPGREPSPGLDLFEEQELESLFAGGTEEPSAQAPPPAQDESDLLLQAEKALGQAEPAAGGKDVRLFDDSDLEDLFGGEAGEKPSPPAAAPAPREPGSEWADLDLEGDLALRRPEAHRDLAELAREQASAAEAQLAEIEADFAAGGSPTEADVQAAESQIENLQEELSRDLAGAGNIQLPKRQAAPPPAPVQADPDDDLLGLAAEAGFSGPGRPEPALDSKAGKELDLEAELLAAAGVAGPAENPSAAAPPAEELAIDSLLEADFPLPAEEPGGGIPVWDVPLTQESVQAAAQPPAETGTPRAPDEKDVEPLVRQSLERTVEAIVPA</sequence>
<dbReference type="SUPFAM" id="SSF52172">
    <property type="entry name" value="CheY-like"/>
    <property type="match status" value="1"/>
</dbReference>
<evidence type="ECO:0000313" key="5">
    <source>
        <dbReference type="EMBL" id="MBI4251583.1"/>
    </source>
</evidence>
<dbReference type="PROSITE" id="PS50110">
    <property type="entry name" value="RESPONSE_REGULATORY"/>
    <property type="match status" value="1"/>
</dbReference>
<feature type="non-terminal residue" evidence="5">
    <location>
        <position position="470"/>
    </location>
</feature>
<feature type="domain" description="Response regulatory" evidence="4">
    <location>
        <begin position="4"/>
        <end position="120"/>
    </location>
</feature>
<dbReference type="InterPro" id="IPR011006">
    <property type="entry name" value="CheY-like_superfamily"/>
</dbReference>
<dbReference type="SMART" id="SM00448">
    <property type="entry name" value="REC"/>
    <property type="match status" value="1"/>
</dbReference>
<organism evidence="5 6">
    <name type="scientific">Tectimicrobiota bacterium</name>
    <dbReference type="NCBI Taxonomy" id="2528274"/>
    <lineage>
        <taxon>Bacteria</taxon>
        <taxon>Pseudomonadati</taxon>
        <taxon>Nitrospinota/Tectimicrobiota group</taxon>
        <taxon>Candidatus Tectimicrobiota</taxon>
    </lineage>
</organism>
<comment type="caution">
    <text evidence="5">The sequence shown here is derived from an EMBL/GenBank/DDBJ whole genome shotgun (WGS) entry which is preliminary data.</text>
</comment>
<name>A0A932ZTY0_UNCTE</name>
<dbReference type="GO" id="GO:0000160">
    <property type="term" value="P:phosphorelay signal transduction system"/>
    <property type="evidence" value="ECO:0007669"/>
    <property type="project" value="InterPro"/>
</dbReference>
<evidence type="ECO:0000256" key="1">
    <source>
        <dbReference type="ARBA" id="ARBA00022553"/>
    </source>
</evidence>
<dbReference type="InterPro" id="IPR050595">
    <property type="entry name" value="Bact_response_regulator"/>
</dbReference>
<protein>
    <submittedName>
        <fullName evidence="5">Response regulator</fullName>
    </submittedName>
</protein>
<feature type="region of interest" description="Disordered" evidence="3">
    <location>
        <begin position="380"/>
        <end position="453"/>
    </location>
</feature>